<dbReference type="Pfam" id="PF02517">
    <property type="entry name" value="Rce1-like"/>
    <property type="match status" value="1"/>
</dbReference>
<evidence type="ECO:0000313" key="3">
    <source>
        <dbReference type="EMBL" id="CUH65262.1"/>
    </source>
</evidence>
<dbReference type="Proteomes" id="UP000051587">
    <property type="component" value="Unassembled WGS sequence"/>
</dbReference>
<keyword evidence="4" id="KW-1185">Reference proteome</keyword>
<keyword evidence="1" id="KW-0812">Transmembrane</keyword>
<protein>
    <submittedName>
        <fullName evidence="3">CAAX amino terminal protease self-immunity</fullName>
    </submittedName>
</protein>
<feature type="transmembrane region" description="Helical" evidence="1">
    <location>
        <begin position="23"/>
        <end position="49"/>
    </location>
</feature>
<keyword evidence="3" id="KW-0645">Protease</keyword>
<organism evidence="3 4">
    <name type="scientific">Thalassovita gelatinovora</name>
    <name type="common">Thalassobius gelatinovorus</name>
    <dbReference type="NCBI Taxonomy" id="53501"/>
    <lineage>
        <taxon>Bacteria</taxon>
        <taxon>Pseudomonadati</taxon>
        <taxon>Pseudomonadota</taxon>
        <taxon>Alphaproteobacteria</taxon>
        <taxon>Rhodobacterales</taxon>
        <taxon>Roseobacteraceae</taxon>
        <taxon>Thalassovita</taxon>
    </lineage>
</organism>
<dbReference type="GO" id="GO:0004175">
    <property type="term" value="F:endopeptidase activity"/>
    <property type="evidence" value="ECO:0007669"/>
    <property type="project" value="UniProtKB-ARBA"/>
</dbReference>
<dbReference type="GO" id="GO:0080120">
    <property type="term" value="P:CAAX-box protein maturation"/>
    <property type="evidence" value="ECO:0007669"/>
    <property type="project" value="UniProtKB-ARBA"/>
</dbReference>
<feature type="domain" description="CAAX prenyl protease 2/Lysostaphin resistance protein A-like" evidence="2">
    <location>
        <begin position="142"/>
        <end position="237"/>
    </location>
</feature>
<keyword evidence="1" id="KW-0472">Membrane</keyword>
<dbReference type="GO" id="GO:0006508">
    <property type="term" value="P:proteolysis"/>
    <property type="evidence" value="ECO:0007669"/>
    <property type="project" value="UniProtKB-KW"/>
</dbReference>
<gene>
    <name evidence="3" type="ORF">TG4357_01766</name>
</gene>
<dbReference type="PANTHER" id="PTHR36435:SF1">
    <property type="entry name" value="CAAX AMINO TERMINAL PROTEASE FAMILY PROTEIN"/>
    <property type="match status" value="1"/>
</dbReference>
<feature type="transmembrane region" description="Helical" evidence="1">
    <location>
        <begin position="225"/>
        <end position="243"/>
    </location>
</feature>
<reference evidence="3 4" key="1">
    <citation type="submission" date="2015-09" db="EMBL/GenBank/DDBJ databases">
        <authorList>
            <consortium name="Swine Surveillance"/>
        </authorList>
    </citation>
    <scope>NUCLEOTIDE SEQUENCE [LARGE SCALE GENOMIC DNA]</scope>
    <source>
        <strain evidence="3 4">CECT 4357</strain>
    </source>
</reference>
<feature type="transmembrane region" description="Helical" evidence="1">
    <location>
        <begin position="201"/>
        <end position="218"/>
    </location>
</feature>
<sequence length="298" mass="32127">MQSYLPHNDYIGTARLTPDLPRLAFGVIAIELIYSLALDFVEAVLIAFPPEIGDAYFYGTTAAGLLAQLFSFAFLGGAVCLIARVLHFRPPLSLTGPPKPALEGFGLALVAGLGCFLALEILPPYWSSAGAVSTGGLRWLLLLPISVAALTVQVAAEELLYRGYIQQQLAARFSSPWIWLTVPNLLFAAAHWDNGSDPVDAVQYVIWAFCFGLVASDLTARTGTLGAAIGFHLANNIYAFLFFSERGAPDSGLALLLFPTDDLLPPSTTPDSIIAISTVIELATLLVMWLSIRWALRR</sequence>
<keyword evidence="3" id="KW-0378">Hydrolase</keyword>
<dbReference type="InterPro" id="IPR003675">
    <property type="entry name" value="Rce1/LyrA-like_dom"/>
</dbReference>
<proteinExistence type="predicted"/>
<feature type="transmembrane region" description="Helical" evidence="1">
    <location>
        <begin position="138"/>
        <end position="157"/>
    </location>
</feature>
<dbReference type="STRING" id="53501.SAMN04488043_11054"/>
<dbReference type="AlphaFoldDB" id="A0A0P1FAS7"/>
<dbReference type="RefSeq" id="WP_058262508.1">
    <property type="nucleotide sequence ID" value="NZ_CP051181.1"/>
</dbReference>
<evidence type="ECO:0000259" key="2">
    <source>
        <dbReference type="Pfam" id="PF02517"/>
    </source>
</evidence>
<feature type="transmembrane region" description="Helical" evidence="1">
    <location>
        <begin position="169"/>
        <end position="189"/>
    </location>
</feature>
<feature type="transmembrane region" description="Helical" evidence="1">
    <location>
        <begin position="55"/>
        <end position="83"/>
    </location>
</feature>
<evidence type="ECO:0000256" key="1">
    <source>
        <dbReference type="SAM" id="Phobius"/>
    </source>
</evidence>
<accession>A0A0P1FAS7</accession>
<feature type="transmembrane region" description="Helical" evidence="1">
    <location>
        <begin position="273"/>
        <end position="296"/>
    </location>
</feature>
<keyword evidence="1" id="KW-1133">Transmembrane helix</keyword>
<evidence type="ECO:0000313" key="4">
    <source>
        <dbReference type="Proteomes" id="UP000051587"/>
    </source>
</evidence>
<dbReference type="EMBL" id="CYSA01000016">
    <property type="protein sequence ID" value="CUH65262.1"/>
    <property type="molecule type" value="Genomic_DNA"/>
</dbReference>
<name>A0A0P1FAS7_THAGE</name>
<dbReference type="PANTHER" id="PTHR36435">
    <property type="entry name" value="SLR1288 PROTEIN"/>
    <property type="match status" value="1"/>
</dbReference>
<dbReference type="InterPro" id="IPR052710">
    <property type="entry name" value="CAAX_protease"/>
</dbReference>
<feature type="transmembrane region" description="Helical" evidence="1">
    <location>
        <begin position="104"/>
        <end position="126"/>
    </location>
</feature>
<dbReference type="OrthoDB" id="7171777at2"/>